<dbReference type="InterPro" id="IPR012373">
    <property type="entry name" value="Ferrdict_sens_TM"/>
</dbReference>
<keyword evidence="2" id="KW-0614">Plasmid</keyword>
<dbReference type="Pfam" id="PF04773">
    <property type="entry name" value="FecR"/>
    <property type="match status" value="1"/>
</dbReference>
<dbReference type="EMBL" id="CP019938">
    <property type="protein sequence ID" value="ARO15937.1"/>
    <property type="molecule type" value="Genomic_DNA"/>
</dbReference>
<organism evidence="2 3">
    <name type="scientific">Ketogulonicigenium robustum</name>
    <dbReference type="NCBI Taxonomy" id="92947"/>
    <lineage>
        <taxon>Bacteria</taxon>
        <taxon>Pseudomonadati</taxon>
        <taxon>Pseudomonadota</taxon>
        <taxon>Alphaproteobacteria</taxon>
        <taxon>Rhodobacterales</taxon>
        <taxon>Roseobacteraceae</taxon>
        <taxon>Ketogulonicigenium</taxon>
    </lineage>
</organism>
<dbReference type="KEGG" id="kro:BVG79_p1000135"/>
<dbReference type="PANTHER" id="PTHR30273">
    <property type="entry name" value="PERIPLASMIC SIGNAL SENSOR AND SIGMA FACTOR ACTIVATOR FECR-RELATED"/>
    <property type="match status" value="1"/>
</dbReference>
<name>A0A1W6P3M0_9RHOB</name>
<evidence type="ECO:0000313" key="3">
    <source>
        <dbReference type="Proteomes" id="UP000242447"/>
    </source>
</evidence>
<dbReference type="PIRSF" id="PIRSF018266">
    <property type="entry name" value="FecR"/>
    <property type="match status" value="1"/>
</dbReference>
<protein>
    <submittedName>
        <fullName evidence="2">FecR protein</fullName>
    </submittedName>
</protein>
<dbReference type="InterPro" id="IPR006860">
    <property type="entry name" value="FecR"/>
</dbReference>
<dbReference type="Proteomes" id="UP000242447">
    <property type="component" value="Plasmid unnamed1"/>
</dbReference>
<keyword evidence="3" id="KW-1185">Reference proteome</keyword>
<proteinExistence type="predicted"/>
<feature type="domain" description="FecR protein" evidence="1">
    <location>
        <begin position="97"/>
        <end position="178"/>
    </location>
</feature>
<reference evidence="2 3" key="1">
    <citation type="submission" date="2017-02" db="EMBL/GenBank/DDBJ databases">
        <title>Ketogulonicigenium robustum SPU B003 Genome sequencing and assembly.</title>
        <authorList>
            <person name="Li Y."/>
            <person name="Liu L."/>
            <person name="Wang C."/>
            <person name="Zhang M."/>
            <person name="Zhang T."/>
            <person name="Zhang Y."/>
        </authorList>
    </citation>
    <scope>NUCLEOTIDE SEQUENCE [LARGE SCALE GENOMIC DNA]</scope>
    <source>
        <strain evidence="2 3">SPU_B003</strain>
        <plasmid evidence="2 3">unnamed1</plasmid>
    </source>
</reference>
<dbReference type="InterPro" id="IPR006311">
    <property type="entry name" value="TAT_signal"/>
</dbReference>
<geneLocation type="plasmid" evidence="2">
    <name>unnamed1</name>
</geneLocation>
<dbReference type="PROSITE" id="PS51318">
    <property type="entry name" value="TAT"/>
    <property type="match status" value="1"/>
</dbReference>
<dbReference type="Gene3D" id="2.60.120.1440">
    <property type="match status" value="1"/>
</dbReference>
<dbReference type="OrthoDB" id="9798846at2"/>
<dbReference type="PANTHER" id="PTHR30273:SF2">
    <property type="entry name" value="PROTEIN FECR"/>
    <property type="match status" value="1"/>
</dbReference>
<dbReference type="AlphaFoldDB" id="A0A1W6P3M0"/>
<dbReference type="RefSeq" id="WP_085787515.1">
    <property type="nucleotide sequence ID" value="NZ_CP019938.1"/>
</dbReference>
<dbReference type="GO" id="GO:0016989">
    <property type="term" value="F:sigma factor antagonist activity"/>
    <property type="evidence" value="ECO:0007669"/>
    <property type="project" value="TreeGrafter"/>
</dbReference>
<evidence type="ECO:0000313" key="2">
    <source>
        <dbReference type="EMBL" id="ARO15937.1"/>
    </source>
</evidence>
<gene>
    <name evidence="2" type="ORF">BVG79_p1000135</name>
</gene>
<evidence type="ECO:0000259" key="1">
    <source>
        <dbReference type="Pfam" id="PF04773"/>
    </source>
</evidence>
<accession>A0A1W6P3M0</accession>
<sequence length="298" mass="31445">MPPTPAQSALLDEAITLMMRRTSPADSTIAAWRARSADHEAVWQMVAKAHGISGRVLSPPRNPTRRNVVLGGAALLGAGALGAWTLPEMRQTQQADHVTTTAQLLNMALPDGSHATLGPDSAVITGARGFRLLRGMAWVDVAPAAAPFVVQLPDGVSIQTTSATFEIARDAHLVNLAVSTDGVDLRSSLQSRAVSAGHWLRLNPKDGAYEEGPRDPALAGLWQQGLIAAEAEPLDVLVARIARWMPGRVVIADRAIARARISGLFDTSNPTRALQAAVRPTGGHVRGVSGFLTVISIV</sequence>